<dbReference type="EMBL" id="JAJKFW010000045">
    <property type="protein sequence ID" value="MCC9644346.1"/>
    <property type="molecule type" value="Genomic_DNA"/>
</dbReference>
<evidence type="ECO:0000256" key="1">
    <source>
        <dbReference type="SAM" id="Phobius"/>
    </source>
</evidence>
<keyword evidence="1" id="KW-0812">Transmembrane</keyword>
<accession>A0ABS8NLF9</accession>
<feature type="transmembrane region" description="Helical" evidence="1">
    <location>
        <begin position="151"/>
        <end position="171"/>
    </location>
</feature>
<organism evidence="2 3">
    <name type="scientific">Rhodopirellula halodulae</name>
    <dbReference type="NCBI Taxonomy" id="2894198"/>
    <lineage>
        <taxon>Bacteria</taxon>
        <taxon>Pseudomonadati</taxon>
        <taxon>Planctomycetota</taxon>
        <taxon>Planctomycetia</taxon>
        <taxon>Pirellulales</taxon>
        <taxon>Pirellulaceae</taxon>
        <taxon>Rhodopirellula</taxon>
    </lineage>
</organism>
<feature type="transmembrane region" description="Helical" evidence="1">
    <location>
        <begin position="178"/>
        <end position="197"/>
    </location>
</feature>
<dbReference type="RefSeq" id="WP_230275735.1">
    <property type="nucleotide sequence ID" value="NZ_JAJKFW010000045.1"/>
</dbReference>
<feature type="transmembrane region" description="Helical" evidence="1">
    <location>
        <begin position="122"/>
        <end position="145"/>
    </location>
</feature>
<feature type="transmembrane region" description="Helical" evidence="1">
    <location>
        <begin position="95"/>
        <end position="115"/>
    </location>
</feature>
<keyword evidence="3" id="KW-1185">Reference proteome</keyword>
<proteinExistence type="predicted"/>
<feature type="transmembrane region" description="Helical" evidence="1">
    <location>
        <begin position="25"/>
        <end position="45"/>
    </location>
</feature>
<keyword evidence="1" id="KW-1133">Transmembrane helix</keyword>
<name>A0ABS8NLF9_9BACT</name>
<evidence type="ECO:0000313" key="2">
    <source>
        <dbReference type="EMBL" id="MCC9644346.1"/>
    </source>
</evidence>
<keyword evidence="1" id="KW-0472">Membrane</keyword>
<feature type="transmembrane region" description="Helical" evidence="1">
    <location>
        <begin position="57"/>
        <end position="75"/>
    </location>
</feature>
<reference evidence="2" key="1">
    <citation type="submission" date="2021-11" db="EMBL/GenBank/DDBJ databases">
        <title>Genome sequence.</title>
        <authorList>
            <person name="Sun Q."/>
        </authorList>
    </citation>
    <scope>NUCLEOTIDE SEQUENCE</scope>
    <source>
        <strain evidence="2">JC740</strain>
    </source>
</reference>
<comment type="caution">
    <text evidence="2">The sequence shown here is derived from an EMBL/GenBank/DDBJ whole genome shotgun (WGS) entry which is preliminary data.</text>
</comment>
<sequence>MIALHAAAYCQTTEAASMGENCVIYVGFAGRFLAWLSIAILSSHIFSSKAVSTIQRLALTFMLFLMGTSVVIAGSSPSTLLQMLHANTLEVLSGYRIGIFSVVSLITVPFLIATGSQSKQSFVLQFTLLQFIGTLLLACVLLSIVHTHGSFAFHYFASLTLLGLIGSQLAVLKEDGAIAPTGVATLAMVAVFAMNHYGLTDWMGPSPKLAIFTMSGVLPLLACIALAASVTWGVATWNLDKLCSTEPSDAPESPSRAF</sequence>
<evidence type="ECO:0000313" key="3">
    <source>
        <dbReference type="Proteomes" id="UP001430306"/>
    </source>
</evidence>
<feature type="transmembrane region" description="Helical" evidence="1">
    <location>
        <begin position="209"/>
        <end position="235"/>
    </location>
</feature>
<gene>
    <name evidence="2" type="ORF">LOC71_18875</name>
</gene>
<dbReference type="Proteomes" id="UP001430306">
    <property type="component" value="Unassembled WGS sequence"/>
</dbReference>
<protein>
    <submittedName>
        <fullName evidence="2">Uncharacterized protein</fullName>
    </submittedName>
</protein>